<feature type="domain" description="Outer membrane protein beta-barrel" evidence="1">
    <location>
        <begin position="39"/>
        <end position="220"/>
    </location>
</feature>
<comment type="caution">
    <text evidence="2">The sequence shown here is derived from an EMBL/GenBank/DDBJ whole genome shotgun (WGS) entry which is preliminary data.</text>
</comment>
<dbReference type="Pfam" id="PF13568">
    <property type="entry name" value="OMP_b-brl_2"/>
    <property type="match status" value="1"/>
</dbReference>
<dbReference type="OrthoDB" id="1467485at2"/>
<dbReference type="RefSeq" id="WP_137261297.1">
    <property type="nucleotide sequence ID" value="NZ_SZQL01000005.1"/>
</dbReference>
<name>A0A4U3L346_9BACT</name>
<evidence type="ECO:0000313" key="3">
    <source>
        <dbReference type="Proteomes" id="UP000305848"/>
    </source>
</evidence>
<dbReference type="InterPro" id="IPR025665">
    <property type="entry name" value="Beta-barrel_OMP_2"/>
</dbReference>
<protein>
    <submittedName>
        <fullName evidence="2">PorT family protein</fullName>
    </submittedName>
</protein>
<accession>A0A4U3L346</accession>
<sequence length="248" mass="28304">MVGIKYIIIIGNYLLRRQIVFFTFIFCCLSAQAQREQNRPNHDLLPYYFGLSLSYNNTYLHPEKHPMFLQNDSILSVEPGTSGGLALGLAATANLAKHFELRFIPQLILGGSKYFTYHLKYPTELEPEYQKKTIPSTIVSFPLQLKFNSDRIDNFRVYMMAGLKYDYDLASNSSARNAENLVKLTKSDFGYEAGIGFNFFLPVVTISPEIKVSNGLSNIHSRDVNLKYSNVLDKLQSRMLVFSIILEQ</sequence>
<reference evidence="2 3" key="1">
    <citation type="submission" date="2019-05" db="EMBL/GenBank/DDBJ databases">
        <title>Panacibacter sp. strain 17mud1-8 Genome sequencing and assembly.</title>
        <authorList>
            <person name="Chhetri G."/>
        </authorList>
    </citation>
    <scope>NUCLEOTIDE SEQUENCE [LARGE SCALE GENOMIC DNA]</scope>
    <source>
        <strain evidence="2 3">17mud1-8</strain>
    </source>
</reference>
<organism evidence="2 3">
    <name type="scientific">Ilyomonas limi</name>
    <dbReference type="NCBI Taxonomy" id="2575867"/>
    <lineage>
        <taxon>Bacteria</taxon>
        <taxon>Pseudomonadati</taxon>
        <taxon>Bacteroidota</taxon>
        <taxon>Chitinophagia</taxon>
        <taxon>Chitinophagales</taxon>
        <taxon>Chitinophagaceae</taxon>
        <taxon>Ilyomonas</taxon>
    </lineage>
</organism>
<dbReference type="AlphaFoldDB" id="A0A4U3L346"/>
<keyword evidence="3" id="KW-1185">Reference proteome</keyword>
<evidence type="ECO:0000313" key="2">
    <source>
        <dbReference type="EMBL" id="TKK69302.1"/>
    </source>
</evidence>
<dbReference type="EMBL" id="SZQL01000005">
    <property type="protein sequence ID" value="TKK69302.1"/>
    <property type="molecule type" value="Genomic_DNA"/>
</dbReference>
<gene>
    <name evidence="2" type="ORF">FC093_08270</name>
</gene>
<proteinExistence type="predicted"/>
<dbReference type="Proteomes" id="UP000305848">
    <property type="component" value="Unassembled WGS sequence"/>
</dbReference>
<evidence type="ECO:0000259" key="1">
    <source>
        <dbReference type="Pfam" id="PF13568"/>
    </source>
</evidence>